<proteinExistence type="inferred from homology"/>
<keyword evidence="9" id="KW-1185">Reference proteome</keyword>
<dbReference type="PROSITE" id="PS00699">
    <property type="entry name" value="NITROGENASE_1_1"/>
    <property type="match status" value="1"/>
</dbReference>
<dbReference type="Pfam" id="PF00148">
    <property type="entry name" value="Oxidored_nitro"/>
    <property type="match status" value="1"/>
</dbReference>
<protein>
    <recommendedName>
        <fullName evidence="4">Nitrogenase iron-molybdenum cofactor biosynthesis protein NifN</fullName>
    </recommendedName>
</protein>
<gene>
    <name evidence="8" type="ORF">C8D98_0779</name>
</gene>
<comment type="caution">
    <text evidence="8">The sequence shown here is derived from an EMBL/GenBank/DDBJ whole genome shotgun (WGS) entry which is preliminary data.</text>
</comment>
<evidence type="ECO:0000256" key="4">
    <source>
        <dbReference type="ARBA" id="ARBA00013282"/>
    </source>
</evidence>
<evidence type="ECO:0000256" key="5">
    <source>
        <dbReference type="ARBA" id="ARBA00023231"/>
    </source>
</evidence>
<keyword evidence="5 6" id="KW-0535">Nitrogen fixation</keyword>
<dbReference type="EMBL" id="SMGG01000003">
    <property type="protein sequence ID" value="TCK62258.1"/>
    <property type="molecule type" value="Genomic_DNA"/>
</dbReference>
<evidence type="ECO:0000313" key="8">
    <source>
        <dbReference type="EMBL" id="TCK62258.1"/>
    </source>
</evidence>
<dbReference type="NCBIfam" id="TIGR01285">
    <property type="entry name" value="nifN"/>
    <property type="match status" value="1"/>
</dbReference>
<dbReference type="RefSeq" id="WP_132872182.1">
    <property type="nucleotide sequence ID" value="NZ_SMGG01000003.1"/>
</dbReference>
<dbReference type="SUPFAM" id="SSF53807">
    <property type="entry name" value="Helical backbone' metal receptor"/>
    <property type="match status" value="1"/>
</dbReference>
<dbReference type="InterPro" id="IPR050152">
    <property type="entry name" value="ChlB/BchB/BchZ"/>
</dbReference>
<dbReference type="InterPro" id="IPR005975">
    <property type="entry name" value="Nase_Mo-Fe_CF"/>
</dbReference>
<evidence type="ECO:0000313" key="9">
    <source>
        <dbReference type="Proteomes" id="UP000294614"/>
    </source>
</evidence>
<accession>A0A4R1KCC7</accession>
<dbReference type="InterPro" id="IPR000510">
    <property type="entry name" value="Nase/OxRdtase_comp1"/>
</dbReference>
<feature type="domain" description="Nitrogenase/oxidoreductase component 1" evidence="7">
    <location>
        <begin position="18"/>
        <end position="426"/>
    </location>
</feature>
<name>A0A4R1KCC7_9BACT</name>
<dbReference type="GO" id="GO:0016163">
    <property type="term" value="F:nitrogenase activity"/>
    <property type="evidence" value="ECO:0007669"/>
    <property type="project" value="InterPro"/>
</dbReference>
<evidence type="ECO:0000256" key="3">
    <source>
        <dbReference type="ARBA" id="ARBA00011002"/>
    </source>
</evidence>
<evidence type="ECO:0000256" key="6">
    <source>
        <dbReference type="RuleBase" id="RU004021"/>
    </source>
</evidence>
<reference evidence="8 9" key="1">
    <citation type="submission" date="2019-03" db="EMBL/GenBank/DDBJ databases">
        <title>Genomic Encyclopedia of Type Strains, Phase IV (KMG-IV): sequencing the most valuable type-strain genomes for metagenomic binning, comparative biology and taxonomic classification.</title>
        <authorList>
            <person name="Goeker M."/>
        </authorList>
    </citation>
    <scope>NUCLEOTIDE SEQUENCE [LARGE SCALE GENOMIC DNA]</scope>
    <source>
        <strain evidence="8 9">DSM 24984</strain>
    </source>
</reference>
<dbReference type="InterPro" id="IPR000318">
    <property type="entry name" value="Nase_comp1_CS"/>
</dbReference>
<dbReference type="Proteomes" id="UP000294614">
    <property type="component" value="Unassembled WGS sequence"/>
</dbReference>
<organism evidence="8 9">
    <name type="scientific">Seleniivibrio woodruffii</name>
    <dbReference type="NCBI Taxonomy" id="1078050"/>
    <lineage>
        <taxon>Bacteria</taxon>
        <taxon>Pseudomonadati</taxon>
        <taxon>Deferribacterota</taxon>
        <taxon>Deferribacteres</taxon>
        <taxon>Deferribacterales</taxon>
        <taxon>Geovibrionaceae</taxon>
        <taxon>Seleniivibrio</taxon>
    </lineage>
</organism>
<evidence type="ECO:0000256" key="1">
    <source>
        <dbReference type="ARBA" id="ARBA00003171"/>
    </source>
</evidence>
<comment type="function">
    <text evidence="1">This protein may play a role in the biosynthesis of the prosthetic group of nitrogenase (FeMo cofactor).</text>
</comment>
<sequence length="436" mass="48296">MVKIIDKPMAINPLKKSSLMGAVTAFLGMHRVMPLVHGAQGCMAFTKNFLTQHYREVTPMQSTAVFDIATIIGDDSNLHEGIKNVIDKQKPDFIGLVTTGMTEVRGDDIKGSLIRFREKYPEYASTPVVPVSCPDFKGDAETGYAAACAATLSQFITPEVRRDYKTRKMVNILAGMHLTAGDIDWLRRVFEAFGLDVIVFPDLSSSMGGQVNHFYGLPEEGTSADMIKNMAHADFSIVIGGSMEASADILLERCTVPYKKFDTLTGLEASDEFISWLMDYTGKQAPNWLRIQRQRAVDALLDGHFSFGGKTFSIAGEPDLIYGLGRFFTKELGIRLETAVTTARSGKFENLPAENIIMGDLDDLEEFSKDSDFIVASSNAIPMCHRVHKPLYKAGYPIKDYLGHFHRTFIGYYGAMQLAFDIGNICMTLDIEKSGH</sequence>
<dbReference type="GO" id="GO:0065003">
    <property type="term" value="P:protein-containing complex assembly"/>
    <property type="evidence" value="ECO:0007669"/>
    <property type="project" value="InterPro"/>
</dbReference>
<evidence type="ECO:0000256" key="2">
    <source>
        <dbReference type="ARBA" id="ARBA00005155"/>
    </source>
</evidence>
<dbReference type="PANTHER" id="PTHR33712:SF7">
    <property type="entry name" value="LIGHT-INDEPENDENT PROTOCHLOROPHYLLIDE REDUCTASE SUBUNIT B"/>
    <property type="match status" value="1"/>
</dbReference>
<dbReference type="AlphaFoldDB" id="A0A4R1KCC7"/>
<evidence type="ECO:0000259" key="7">
    <source>
        <dbReference type="Pfam" id="PF00148"/>
    </source>
</evidence>
<comment type="similarity">
    <text evidence="3 6">Belongs to the NifD/NifK/NifE/NifN family.</text>
</comment>
<dbReference type="UniPathway" id="UPA00782"/>
<dbReference type="OrthoDB" id="9800746at2"/>
<dbReference type="Gene3D" id="3.40.50.1980">
    <property type="entry name" value="Nitrogenase molybdenum iron protein domain"/>
    <property type="match status" value="3"/>
</dbReference>
<comment type="pathway">
    <text evidence="2">Cofactor biosynthesis; Fe-Mo cofactor biosynthesis.</text>
</comment>
<dbReference type="PANTHER" id="PTHR33712">
    <property type="entry name" value="LIGHT-INDEPENDENT PROTOCHLOROPHYLLIDE REDUCTASE SUBUNIT B"/>
    <property type="match status" value="1"/>
</dbReference>